<gene>
    <name evidence="1" type="ORF">SAMN04488498_10291</name>
</gene>
<name>A0A1I3WB00_9HYPH</name>
<proteinExistence type="predicted"/>
<evidence type="ECO:0000313" key="2">
    <source>
        <dbReference type="Proteomes" id="UP000323300"/>
    </source>
</evidence>
<dbReference type="AlphaFoldDB" id="A0A1I3WB00"/>
<reference evidence="1 2" key="1">
    <citation type="submission" date="2016-10" db="EMBL/GenBank/DDBJ databases">
        <authorList>
            <person name="Varghese N."/>
            <person name="Submissions S."/>
        </authorList>
    </citation>
    <scope>NUCLEOTIDE SEQUENCE [LARGE SCALE GENOMIC DNA]</scope>
    <source>
        <strain evidence="1 2">DSM 21822</strain>
    </source>
</reference>
<dbReference type="OrthoDB" id="8084443at2"/>
<dbReference type="RefSeq" id="WP_149758589.1">
    <property type="nucleotide sequence ID" value="NZ_BSPE01000028.1"/>
</dbReference>
<keyword evidence="2" id="KW-1185">Reference proteome</keyword>
<dbReference type="EMBL" id="FOSL01000002">
    <property type="protein sequence ID" value="SFK04695.1"/>
    <property type="molecule type" value="Genomic_DNA"/>
</dbReference>
<protein>
    <submittedName>
        <fullName evidence="1">Uncharacterized protein</fullName>
    </submittedName>
</protein>
<accession>A0A1I3WB00</accession>
<sequence length="83" mass="9169">MSEVHRTQAKAVKRQIAARKAVKSSLERHKMVITHKRHSSDGMSARVLFDGEYYDVNARSLAMLQAGKTPGELGLEPYAGDGE</sequence>
<evidence type="ECO:0000313" key="1">
    <source>
        <dbReference type="EMBL" id="SFK04695.1"/>
    </source>
</evidence>
<organism evidence="1 2">
    <name type="scientific">Neomesorhizobium albiziae</name>
    <dbReference type="NCBI Taxonomy" id="335020"/>
    <lineage>
        <taxon>Bacteria</taxon>
        <taxon>Pseudomonadati</taxon>
        <taxon>Pseudomonadota</taxon>
        <taxon>Alphaproteobacteria</taxon>
        <taxon>Hyphomicrobiales</taxon>
        <taxon>Phyllobacteriaceae</taxon>
        <taxon>Neomesorhizobium</taxon>
    </lineage>
</organism>
<dbReference type="Proteomes" id="UP000323300">
    <property type="component" value="Unassembled WGS sequence"/>
</dbReference>